<organism evidence="1 2">
    <name type="scientific">Corynebacterium aquatimens</name>
    <dbReference type="NCBI Taxonomy" id="1190508"/>
    <lineage>
        <taxon>Bacteria</taxon>
        <taxon>Bacillati</taxon>
        <taxon>Actinomycetota</taxon>
        <taxon>Actinomycetes</taxon>
        <taxon>Mycobacteriales</taxon>
        <taxon>Corynebacteriaceae</taxon>
        <taxon>Corynebacterium</taxon>
    </lineage>
</organism>
<proteinExistence type="predicted"/>
<reference evidence="1" key="1">
    <citation type="submission" date="2020-11" db="EMBL/GenBank/DDBJ databases">
        <title>Sequencing the genomes of 1000 actinobacteria strains.</title>
        <authorList>
            <person name="Klenk H.-P."/>
        </authorList>
    </citation>
    <scope>NUCLEOTIDE SEQUENCE</scope>
    <source>
        <strain evidence="1">DSM 45632</strain>
    </source>
</reference>
<dbReference type="EMBL" id="JADOUE010000001">
    <property type="protein sequence ID" value="MBG6121328.1"/>
    <property type="molecule type" value="Genomic_DNA"/>
</dbReference>
<accession>A0A931DZ31</accession>
<dbReference type="AlphaFoldDB" id="A0A931DZ31"/>
<gene>
    <name evidence="1" type="ORF">IW254_000297</name>
</gene>
<evidence type="ECO:0000313" key="1">
    <source>
        <dbReference type="EMBL" id="MBG6121328.1"/>
    </source>
</evidence>
<dbReference type="PROSITE" id="PS51257">
    <property type="entry name" value="PROKAR_LIPOPROTEIN"/>
    <property type="match status" value="1"/>
</dbReference>
<comment type="caution">
    <text evidence="1">The sequence shown here is derived from an EMBL/GenBank/DDBJ whole genome shotgun (WGS) entry which is preliminary data.</text>
</comment>
<keyword evidence="2" id="KW-1185">Reference proteome</keyword>
<protein>
    <submittedName>
        <fullName evidence="1">Uncharacterized protein</fullName>
    </submittedName>
</protein>
<evidence type="ECO:0000313" key="2">
    <source>
        <dbReference type="Proteomes" id="UP000658613"/>
    </source>
</evidence>
<dbReference type="RefSeq" id="WP_196823906.1">
    <property type="nucleotide sequence ID" value="NZ_CP046980.1"/>
</dbReference>
<dbReference type="Proteomes" id="UP000658613">
    <property type="component" value="Unassembled WGS sequence"/>
</dbReference>
<name>A0A931DZ31_9CORY</name>
<sequence length="275" mass="29770">MRRRFYAICALATVAMVGCSRSEPLEEPELTTQSRTQVQETVTEYTSESSPADGQGTVCGTAFSNFSQKTYDIVVIGGEARCDEAMTVVTDFLSGNSRAIKDGDEAWQAINGWRCGRGVDVGEVEPGGYTMNCWNSRTRVAFIHSGGEVSEAPAAEPAPAFDRKYAPSGVVCGDVTDQVTGETNAVVTVRHEVDCDAAMATFTDYLFGSPSGEPPFGSGARWEAPNGWECYKGYHLQGDPEAHVHMRLSCGPYGEPAVAWIPHDRISDMIVEDRD</sequence>